<keyword evidence="3" id="KW-1185">Reference proteome</keyword>
<evidence type="ECO:0000313" key="2">
    <source>
        <dbReference type="EMBL" id="MFC5407194.1"/>
    </source>
</evidence>
<dbReference type="RefSeq" id="WP_378139637.1">
    <property type="nucleotide sequence ID" value="NZ_JBHSMI010000067.1"/>
</dbReference>
<keyword evidence="2" id="KW-0378">Hydrolase</keyword>
<protein>
    <submittedName>
        <fullName evidence="2">SGNH/GDSL hydrolase family protein</fullName>
    </submittedName>
</protein>
<reference evidence="3" key="1">
    <citation type="journal article" date="2019" name="Int. J. Syst. Evol. Microbiol.">
        <title>The Global Catalogue of Microorganisms (GCM) 10K type strain sequencing project: providing services to taxonomists for standard genome sequencing and annotation.</title>
        <authorList>
            <consortium name="The Broad Institute Genomics Platform"/>
            <consortium name="The Broad Institute Genome Sequencing Center for Infectious Disease"/>
            <person name="Wu L."/>
            <person name="Ma J."/>
        </authorList>
    </citation>
    <scope>NUCLEOTIDE SEQUENCE [LARGE SCALE GENOMIC DNA]</scope>
    <source>
        <strain evidence="3">CGMCC 1.18575</strain>
    </source>
</reference>
<dbReference type="InterPro" id="IPR036514">
    <property type="entry name" value="SGNH_hydro_sf"/>
</dbReference>
<dbReference type="EMBL" id="JBHSMI010000067">
    <property type="protein sequence ID" value="MFC5407194.1"/>
    <property type="molecule type" value="Genomic_DNA"/>
</dbReference>
<dbReference type="InterPro" id="IPR051532">
    <property type="entry name" value="Ester_Hydrolysis_Enzymes"/>
</dbReference>
<dbReference type="PANTHER" id="PTHR30383:SF5">
    <property type="entry name" value="SGNH HYDROLASE-TYPE ESTERASE DOMAIN-CONTAINING PROTEIN"/>
    <property type="match status" value="1"/>
</dbReference>
<evidence type="ECO:0000313" key="3">
    <source>
        <dbReference type="Proteomes" id="UP001596113"/>
    </source>
</evidence>
<name>A0ABW0I2W4_9BACL</name>
<dbReference type="SUPFAM" id="SSF52266">
    <property type="entry name" value="SGNH hydrolase"/>
    <property type="match status" value="1"/>
</dbReference>
<gene>
    <name evidence="2" type="ORF">ACFPOF_31080</name>
</gene>
<feature type="domain" description="SGNH hydrolase-type esterase" evidence="1">
    <location>
        <begin position="44"/>
        <end position="219"/>
    </location>
</feature>
<dbReference type="Gene3D" id="3.40.50.1110">
    <property type="entry name" value="SGNH hydrolase"/>
    <property type="match status" value="1"/>
</dbReference>
<comment type="caution">
    <text evidence="2">The sequence shown here is derived from an EMBL/GenBank/DDBJ whole genome shotgun (WGS) entry which is preliminary data.</text>
</comment>
<sequence>MKQWYSIIRPSYKPSVVAYELRRAEFDMNNEILLSHRVRIDYVFFGDSITHYWELQTYFGRNRAIVVNRGIGGDSTKHGLHRFQADVVQLNPRYVVIAIGINDTILLDDWIREGSADPVRLTSMRECIVDGNRELIRISRENGIEPIVCSLMPSGVERFGWEFRNPLIMEANNKLEQLAGELGIIYIDYHAAMCGPDGKTLRSEYTYDGIHPNVDGYDIMAETLRRTLAEHGIRIHSTNRL</sequence>
<proteinExistence type="predicted"/>
<evidence type="ECO:0000259" key="1">
    <source>
        <dbReference type="Pfam" id="PF13472"/>
    </source>
</evidence>
<dbReference type="Pfam" id="PF13472">
    <property type="entry name" value="Lipase_GDSL_2"/>
    <property type="match status" value="1"/>
</dbReference>
<dbReference type="GO" id="GO:0016787">
    <property type="term" value="F:hydrolase activity"/>
    <property type="evidence" value="ECO:0007669"/>
    <property type="project" value="UniProtKB-KW"/>
</dbReference>
<dbReference type="PANTHER" id="PTHR30383">
    <property type="entry name" value="THIOESTERASE 1/PROTEASE 1/LYSOPHOSPHOLIPASE L1"/>
    <property type="match status" value="1"/>
</dbReference>
<dbReference type="InterPro" id="IPR013830">
    <property type="entry name" value="SGNH_hydro"/>
</dbReference>
<accession>A0ABW0I2W4</accession>
<organism evidence="2 3">
    <name type="scientific">Cohnella soli</name>
    <dbReference type="NCBI Taxonomy" id="425005"/>
    <lineage>
        <taxon>Bacteria</taxon>
        <taxon>Bacillati</taxon>
        <taxon>Bacillota</taxon>
        <taxon>Bacilli</taxon>
        <taxon>Bacillales</taxon>
        <taxon>Paenibacillaceae</taxon>
        <taxon>Cohnella</taxon>
    </lineage>
</organism>
<dbReference type="Proteomes" id="UP001596113">
    <property type="component" value="Unassembled WGS sequence"/>
</dbReference>